<dbReference type="Proteomes" id="UP000800041">
    <property type="component" value="Unassembled WGS sequence"/>
</dbReference>
<feature type="compositionally biased region" description="Basic and acidic residues" evidence="1">
    <location>
        <begin position="315"/>
        <end position="327"/>
    </location>
</feature>
<dbReference type="OrthoDB" id="20473at2759"/>
<dbReference type="PANTHER" id="PTHR22705:SF0">
    <property type="entry name" value="ZZ-TYPE ZINC FINGER-CONTAINING PROTEIN 3"/>
    <property type="match status" value="1"/>
</dbReference>
<evidence type="ECO:0000256" key="1">
    <source>
        <dbReference type="SAM" id="MobiDB-lite"/>
    </source>
</evidence>
<evidence type="ECO:0000313" key="2">
    <source>
        <dbReference type="EMBL" id="KAF1989722.1"/>
    </source>
</evidence>
<dbReference type="InterPro" id="IPR037830">
    <property type="entry name" value="ZZZ3"/>
</dbReference>
<keyword evidence="3" id="KW-1185">Reference proteome</keyword>
<accession>A0A6G1H9I7</accession>
<feature type="region of interest" description="Disordered" evidence="1">
    <location>
        <begin position="170"/>
        <end position="242"/>
    </location>
</feature>
<feature type="region of interest" description="Disordered" evidence="1">
    <location>
        <begin position="1"/>
        <end position="60"/>
    </location>
</feature>
<evidence type="ECO:0000313" key="3">
    <source>
        <dbReference type="Proteomes" id="UP000800041"/>
    </source>
</evidence>
<name>A0A6G1H9I7_9PEZI</name>
<dbReference type="AlphaFoldDB" id="A0A6G1H9I7"/>
<protein>
    <submittedName>
        <fullName evidence="2">Uncharacterized protein</fullName>
    </submittedName>
</protein>
<feature type="compositionally biased region" description="Polar residues" evidence="1">
    <location>
        <begin position="21"/>
        <end position="35"/>
    </location>
</feature>
<dbReference type="EMBL" id="ML977144">
    <property type="protein sequence ID" value="KAF1989722.1"/>
    <property type="molecule type" value="Genomic_DNA"/>
</dbReference>
<feature type="compositionally biased region" description="Acidic residues" evidence="1">
    <location>
        <begin position="214"/>
        <end position="224"/>
    </location>
</feature>
<gene>
    <name evidence="2" type="ORF">K402DRAFT_390689</name>
</gene>
<proteinExistence type="predicted"/>
<organism evidence="2 3">
    <name type="scientific">Aulographum hederae CBS 113979</name>
    <dbReference type="NCBI Taxonomy" id="1176131"/>
    <lineage>
        <taxon>Eukaryota</taxon>
        <taxon>Fungi</taxon>
        <taxon>Dikarya</taxon>
        <taxon>Ascomycota</taxon>
        <taxon>Pezizomycotina</taxon>
        <taxon>Dothideomycetes</taxon>
        <taxon>Pleosporomycetidae</taxon>
        <taxon>Aulographales</taxon>
        <taxon>Aulographaceae</taxon>
    </lineage>
</organism>
<feature type="region of interest" description="Disordered" evidence="1">
    <location>
        <begin position="264"/>
        <end position="348"/>
    </location>
</feature>
<feature type="compositionally biased region" description="Polar residues" evidence="1">
    <location>
        <begin position="170"/>
        <end position="181"/>
    </location>
</feature>
<reference evidence="2" key="1">
    <citation type="journal article" date="2020" name="Stud. Mycol.">
        <title>101 Dothideomycetes genomes: a test case for predicting lifestyles and emergence of pathogens.</title>
        <authorList>
            <person name="Haridas S."/>
            <person name="Albert R."/>
            <person name="Binder M."/>
            <person name="Bloem J."/>
            <person name="Labutti K."/>
            <person name="Salamov A."/>
            <person name="Andreopoulos B."/>
            <person name="Baker S."/>
            <person name="Barry K."/>
            <person name="Bills G."/>
            <person name="Bluhm B."/>
            <person name="Cannon C."/>
            <person name="Castanera R."/>
            <person name="Culley D."/>
            <person name="Daum C."/>
            <person name="Ezra D."/>
            <person name="Gonzalez J."/>
            <person name="Henrissat B."/>
            <person name="Kuo A."/>
            <person name="Liang C."/>
            <person name="Lipzen A."/>
            <person name="Lutzoni F."/>
            <person name="Magnuson J."/>
            <person name="Mondo S."/>
            <person name="Nolan M."/>
            <person name="Ohm R."/>
            <person name="Pangilinan J."/>
            <person name="Park H.-J."/>
            <person name="Ramirez L."/>
            <person name="Alfaro M."/>
            <person name="Sun H."/>
            <person name="Tritt A."/>
            <person name="Yoshinaga Y."/>
            <person name="Zwiers L.-H."/>
            <person name="Turgeon B."/>
            <person name="Goodwin S."/>
            <person name="Spatafora J."/>
            <person name="Crous P."/>
            <person name="Grigoriev I."/>
        </authorList>
    </citation>
    <scope>NUCLEOTIDE SEQUENCE</scope>
    <source>
        <strain evidence="2">CBS 113979</strain>
    </source>
</reference>
<sequence>MPTQLIINPPKVPILPEDHISPTNTSQPLPNQSHVTPQPPPNRPGTPERPEIEPLTPKSAVALLNYPPAAPIPLPPPVFIPRPSPVPISEDDNSDVVALRAAISILQLQRDKAKRDIKTIDELKNEAMEDPDAWLQTAIARRNQSRCQPSHPLSATIDDTLRDVATTMRSRIDSQAPSEAQATAGAESSTREVLEDTTANGNAPALDADAGAEAVEDSDSESDSESPQIAPRYGPIPAPQKIARMPAINWAKYRVVGESLDKLHEEQLRRPTPGEPTTDKNPNGIPVDPRLRAPEYAAFSEYNPLTEGKYQPAAKTERKHGSPEVEAPRVPTRVLPHRKNRGKRKERS</sequence>
<feature type="compositionally biased region" description="Basic residues" evidence="1">
    <location>
        <begin position="335"/>
        <end position="348"/>
    </location>
</feature>
<dbReference type="PANTHER" id="PTHR22705">
    <property type="entry name" value="ZINC FINGER, ZZ DOMAIN CONTAINING 3"/>
    <property type="match status" value="1"/>
</dbReference>